<name>A0A0V0TF65_9BILA</name>
<proteinExistence type="predicted"/>
<dbReference type="EMBL" id="JYDJ01000299">
    <property type="protein sequence ID" value="KRX37679.1"/>
    <property type="molecule type" value="Genomic_DNA"/>
</dbReference>
<keyword evidence="2" id="KW-1185">Reference proteome</keyword>
<organism evidence="1 2">
    <name type="scientific">Trichinella murrelli</name>
    <dbReference type="NCBI Taxonomy" id="144512"/>
    <lineage>
        <taxon>Eukaryota</taxon>
        <taxon>Metazoa</taxon>
        <taxon>Ecdysozoa</taxon>
        <taxon>Nematoda</taxon>
        <taxon>Enoplea</taxon>
        <taxon>Dorylaimia</taxon>
        <taxon>Trichinellida</taxon>
        <taxon>Trichinellidae</taxon>
        <taxon>Trichinella</taxon>
    </lineage>
</organism>
<evidence type="ECO:0000313" key="1">
    <source>
        <dbReference type="EMBL" id="KRX37679.1"/>
    </source>
</evidence>
<dbReference type="Proteomes" id="UP000055048">
    <property type="component" value="Unassembled WGS sequence"/>
</dbReference>
<reference evidence="1 2" key="1">
    <citation type="submission" date="2015-01" db="EMBL/GenBank/DDBJ databases">
        <title>Evolution of Trichinella species and genotypes.</title>
        <authorList>
            <person name="Korhonen P.K."/>
            <person name="Edoardo P."/>
            <person name="Giuseppe L.R."/>
            <person name="Gasser R.B."/>
        </authorList>
    </citation>
    <scope>NUCLEOTIDE SEQUENCE [LARGE SCALE GENOMIC DNA]</scope>
    <source>
        <strain evidence="1">ISS417</strain>
    </source>
</reference>
<dbReference type="AlphaFoldDB" id="A0A0V0TF65"/>
<accession>A0A0V0TF65</accession>
<gene>
    <name evidence="1" type="ORF">T05_10101</name>
</gene>
<comment type="caution">
    <text evidence="1">The sequence shown here is derived from an EMBL/GenBank/DDBJ whole genome shotgun (WGS) entry which is preliminary data.</text>
</comment>
<evidence type="ECO:0000313" key="2">
    <source>
        <dbReference type="Proteomes" id="UP000055048"/>
    </source>
</evidence>
<protein>
    <submittedName>
        <fullName evidence="1">Uncharacterized protein</fullName>
    </submittedName>
</protein>
<sequence>MQNNIYLQMAFHVNTLEKTYLDVPEFILRMRIIFTQSRQGVQCELVTFDKSQQTKSPAWAAVMRRRNTPSWCKKCKTNLRSDCESTIL</sequence>